<dbReference type="Gene3D" id="2.20.28.160">
    <property type="match status" value="1"/>
</dbReference>
<keyword evidence="2" id="KW-1133">Transmembrane helix</keyword>
<name>A0A5C6G0M8_9PLAN</name>
<dbReference type="Proteomes" id="UP000316476">
    <property type="component" value="Unassembled WGS sequence"/>
</dbReference>
<keyword evidence="2" id="KW-0812">Transmembrane</keyword>
<feature type="transmembrane region" description="Helical" evidence="2">
    <location>
        <begin position="498"/>
        <end position="520"/>
    </location>
</feature>
<feature type="transmembrane region" description="Helical" evidence="2">
    <location>
        <begin position="421"/>
        <end position="448"/>
    </location>
</feature>
<keyword evidence="2" id="KW-0472">Membrane</keyword>
<dbReference type="CDD" id="cd20335">
    <property type="entry name" value="BRcat_RBR"/>
    <property type="match status" value="1"/>
</dbReference>
<feature type="transmembrane region" description="Helical" evidence="2">
    <location>
        <begin position="350"/>
        <end position="373"/>
    </location>
</feature>
<feature type="region of interest" description="Disordered" evidence="1">
    <location>
        <begin position="561"/>
        <end position="581"/>
    </location>
</feature>
<reference evidence="3 4" key="1">
    <citation type="submission" date="2019-02" db="EMBL/GenBank/DDBJ databases">
        <title>Deep-cultivation of Planctomycetes and their phenomic and genomic characterization uncovers novel biology.</title>
        <authorList>
            <person name="Wiegand S."/>
            <person name="Jogler M."/>
            <person name="Boedeker C."/>
            <person name="Pinto D."/>
            <person name="Vollmers J."/>
            <person name="Rivas-Marin E."/>
            <person name="Kohn T."/>
            <person name="Peeters S.H."/>
            <person name="Heuer A."/>
            <person name="Rast P."/>
            <person name="Oberbeckmann S."/>
            <person name="Bunk B."/>
            <person name="Jeske O."/>
            <person name="Meyerdierks A."/>
            <person name="Storesund J.E."/>
            <person name="Kallscheuer N."/>
            <person name="Luecker S."/>
            <person name="Lage O.M."/>
            <person name="Pohl T."/>
            <person name="Merkel B.J."/>
            <person name="Hornburger P."/>
            <person name="Mueller R.-W."/>
            <person name="Bruemmer F."/>
            <person name="Labrenz M."/>
            <person name="Spormann A.M."/>
            <person name="Op Den Camp H."/>
            <person name="Overmann J."/>
            <person name="Amann R."/>
            <person name="Jetten M.S.M."/>
            <person name="Mascher T."/>
            <person name="Medema M.H."/>
            <person name="Devos D.P."/>
            <person name="Kaster A.-K."/>
            <person name="Ovreas L."/>
            <person name="Rohde M."/>
            <person name="Galperin M.Y."/>
            <person name="Jogler C."/>
        </authorList>
    </citation>
    <scope>NUCLEOTIDE SEQUENCE [LARGE SCALE GENOMIC DNA]</scope>
    <source>
        <strain evidence="3 4">V7</strain>
    </source>
</reference>
<feature type="compositionally biased region" description="Acidic residues" evidence="1">
    <location>
        <begin position="171"/>
        <end position="187"/>
    </location>
</feature>
<organism evidence="3 4">
    <name type="scientific">Crateriforma conspicua</name>
    <dbReference type="NCBI Taxonomy" id="2527996"/>
    <lineage>
        <taxon>Bacteria</taxon>
        <taxon>Pseudomonadati</taxon>
        <taxon>Planctomycetota</taxon>
        <taxon>Planctomycetia</taxon>
        <taxon>Planctomycetales</taxon>
        <taxon>Planctomycetaceae</taxon>
        <taxon>Crateriforma</taxon>
    </lineage>
</organism>
<feature type="compositionally biased region" description="Low complexity" evidence="1">
    <location>
        <begin position="150"/>
        <end position="161"/>
    </location>
</feature>
<dbReference type="EMBL" id="SJPZ01000001">
    <property type="protein sequence ID" value="TWU67040.1"/>
    <property type="molecule type" value="Genomic_DNA"/>
</dbReference>
<feature type="region of interest" description="Disordered" evidence="1">
    <location>
        <begin position="122"/>
        <end position="229"/>
    </location>
</feature>
<evidence type="ECO:0000256" key="1">
    <source>
        <dbReference type="SAM" id="MobiDB-lite"/>
    </source>
</evidence>
<dbReference type="AlphaFoldDB" id="A0A5C6G0M8"/>
<evidence type="ECO:0000313" key="3">
    <source>
        <dbReference type="EMBL" id="TWU67040.1"/>
    </source>
</evidence>
<protein>
    <submittedName>
        <fullName evidence="3">Uncharacterized protein</fullName>
    </submittedName>
</protein>
<proteinExistence type="predicted"/>
<evidence type="ECO:0000313" key="4">
    <source>
        <dbReference type="Proteomes" id="UP000316476"/>
    </source>
</evidence>
<accession>A0A5C6G0M8</accession>
<gene>
    <name evidence="3" type="ORF">V7x_26120</name>
</gene>
<feature type="transmembrane region" description="Helical" evidence="2">
    <location>
        <begin position="379"/>
        <end position="400"/>
    </location>
</feature>
<feature type="transmembrane region" description="Helical" evidence="2">
    <location>
        <begin position="454"/>
        <end position="477"/>
    </location>
</feature>
<comment type="caution">
    <text evidence="3">The sequence shown here is derived from an EMBL/GenBank/DDBJ whole genome shotgun (WGS) entry which is preliminary data.</text>
</comment>
<feature type="transmembrane region" description="Helical" evidence="2">
    <location>
        <begin position="526"/>
        <end position="546"/>
    </location>
</feature>
<sequence length="581" mass="61730">MASFSDRRFGLDGPFWPRQTRSSAPLAGGFGPVSVGATTRPPYNGDFATIQLPPRFLAGLDFLLCLFVPDNSSSAMSTQQRLSCPSCGKSVRISSDHAGKKVRCPHCQMTFLVPGAAPQANDDDDWLNLDDVMPKADAPPAGKARKPVNPATASKKPATSKAKPKPTPADASDDDDPLFGDLPDGDDLFGNGSGGDGDDLFGDIPDLPDLPPPSSTGGSKSAPGTSPTAVPVQYETQYRVRCKVCDSPTDVTADQAGQTIQCYDCHSPIVVPPPPKVVQKPKVDLDQVESFSFSNTAESSRPADPFMKSAKELLDSAEREEIEEEPENYDTPDIMAWFADVFGVFKDPSVVMYAVLMSVLGGGASALVAAFWMVPILPMGLFVGVIIFAAMTLACGFAIMEAVANEADEITGWPEVLDPMTWFGPLVTCGAAIGLVSAPAAFLGLAVFGSNALVTLFLVMASIYALFPFVLLSMLDMQSVFAPFSPEVARSATRCREAWGGFYFSAGLLFVVLYLSYLMFTVNGSPYGVFAAVSATVVVTFLYFAMLGRLAYSIGQTVNEISSPDDHEPSETIPEPDGEAG</sequence>
<evidence type="ECO:0000256" key="2">
    <source>
        <dbReference type="SAM" id="Phobius"/>
    </source>
</evidence>